<dbReference type="InParanoid" id="E9FX36"/>
<dbReference type="OrthoDB" id="774557at2759"/>
<dbReference type="HOGENOM" id="CLU_032597_0_0_1"/>
<evidence type="ECO:0000313" key="6">
    <source>
        <dbReference type="Proteomes" id="UP000000305"/>
    </source>
</evidence>
<sequence>MGGPGERIDQHPGGPPFFNRRHPGPYFNQPDYRIYELNKRLQQRTEESDNLWWDAFATEFFEDDATLTLTFCLEDGPKRYTIGRTLIPRYFRTIFEGGVTELNYQLRHAKESFHQTTITLDCDQCTMVTQHGKPMYTKVCTEGRLILEFTFDDLMRIKSWHFAVRTHRELVPRSVLGSQDPSLLDQMSKNVTRQGITPATLNYLRLCVILEPMQELMSRHKAYALSPRDCLKTTLFQKWQRMVAPPGKRISSNIYKTQRPPNKRRKRKGSQTGGGAGINQAQPAAPNKKRSPGPNFSLASQDVMVVGEPSLMGGEFGDEDERLITRLENTQYDPAVSLDDPSGGGGGGPPSAPPSQFNSGPPGKYRSLKLRHFFLVSIDCKVTFSSNQLNLAAGPQGPNDPSPWGVVPKQGGGNKGGGGDAGKKSPAVSQ</sequence>
<feature type="compositionally biased region" description="Basic and acidic residues" evidence="3">
    <location>
        <begin position="1"/>
        <end position="10"/>
    </location>
</feature>
<dbReference type="KEGG" id="dpx:DAPPUDRAFT_42148"/>
<dbReference type="Proteomes" id="UP000000305">
    <property type="component" value="Unassembled WGS sequence"/>
</dbReference>
<evidence type="ECO:0000256" key="2">
    <source>
        <dbReference type="PROSITE-ProRule" id="PRU01302"/>
    </source>
</evidence>
<dbReference type="GO" id="GO:0007399">
    <property type="term" value="P:nervous system development"/>
    <property type="evidence" value="ECO:0000318"/>
    <property type="project" value="GO_Central"/>
</dbReference>
<dbReference type="AlphaFoldDB" id="E9FX36"/>
<feature type="domain" description="LIM interaction" evidence="4">
    <location>
        <begin position="302"/>
        <end position="341"/>
    </location>
</feature>
<dbReference type="eggNOG" id="KOG2181">
    <property type="taxonomic scope" value="Eukaryota"/>
</dbReference>
<feature type="region of interest" description="Disordered" evidence="3">
    <location>
        <begin position="391"/>
        <end position="430"/>
    </location>
</feature>
<evidence type="ECO:0000256" key="1">
    <source>
        <dbReference type="ARBA" id="ARBA00006928"/>
    </source>
</evidence>
<dbReference type="STRING" id="6669.E9FX36"/>
<dbReference type="PhylomeDB" id="E9FX36"/>
<name>E9FX36_DAPPU</name>
<dbReference type="EMBL" id="GL732526">
    <property type="protein sequence ID" value="EFX88004.1"/>
    <property type="molecule type" value="Genomic_DNA"/>
</dbReference>
<feature type="region of interest" description="Disordered" evidence="3">
    <location>
        <begin position="247"/>
        <end position="298"/>
    </location>
</feature>
<dbReference type="FunCoup" id="E9FX36">
    <property type="interactions" value="899"/>
</dbReference>
<dbReference type="GO" id="GO:0000122">
    <property type="term" value="P:negative regulation of transcription by RNA polymerase II"/>
    <property type="evidence" value="ECO:0000318"/>
    <property type="project" value="GO_Central"/>
</dbReference>
<dbReference type="PROSITE" id="PS51957">
    <property type="entry name" value="LID"/>
    <property type="match status" value="1"/>
</dbReference>
<dbReference type="FunFam" id="2.10.110.10:FF:000045">
    <property type="entry name" value="LIM domain-binding protein 1 isoform X1"/>
    <property type="match status" value="1"/>
</dbReference>
<accession>E9FX36</accession>
<dbReference type="GO" id="GO:0045944">
    <property type="term" value="P:positive regulation of transcription by RNA polymerase II"/>
    <property type="evidence" value="ECO:0000318"/>
    <property type="project" value="GO_Central"/>
</dbReference>
<gene>
    <name evidence="5" type="ORF">DAPPUDRAFT_42148</name>
</gene>
<protein>
    <recommendedName>
        <fullName evidence="4">LIM interaction domain-containing protein</fullName>
    </recommendedName>
</protein>
<feature type="compositionally biased region" description="Gly residues" evidence="3">
    <location>
        <begin position="410"/>
        <end position="420"/>
    </location>
</feature>
<organism evidence="5 6">
    <name type="scientific">Daphnia pulex</name>
    <name type="common">Water flea</name>
    <dbReference type="NCBI Taxonomy" id="6669"/>
    <lineage>
        <taxon>Eukaryota</taxon>
        <taxon>Metazoa</taxon>
        <taxon>Ecdysozoa</taxon>
        <taxon>Arthropoda</taxon>
        <taxon>Crustacea</taxon>
        <taxon>Branchiopoda</taxon>
        <taxon>Diplostraca</taxon>
        <taxon>Cladocera</taxon>
        <taxon>Anomopoda</taxon>
        <taxon>Daphniidae</taxon>
        <taxon>Daphnia</taxon>
    </lineage>
</organism>
<dbReference type="InterPro" id="IPR029005">
    <property type="entry name" value="LIM-bd/SEUSS"/>
</dbReference>
<keyword evidence="6" id="KW-1185">Reference proteome</keyword>
<dbReference type="PANTHER" id="PTHR10378">
    <property type="entry name" value="LIM DOMAIN-BINDING PROTEIN"/>
    <property type="match status" value="1"/>
</dbReference>
<dbReference type="GO" id="GO:0005667">
    <property type="term" value="C:transcription regulator complex"/>
    <property type="evidence" value="ECO:0000318"/>
    <property type="project" value="GO_Central"/>
</dbReference>
<dbReference type="Pfam" id="PF01803">
    <property type="entry name" value="LIM_bind"/>
    <property type="match status" value="1"/>
</dbReference>
<dbReference type="Pfam" id="PF17916">
    <property type="entry name" value="LID"/>
    <property type="match status" value="1"/>
</dbReference>
<feature type="region of interest" description="Disordered" evidence="3">
    <location>
        <begin position="332"/>
        <end position="364"/>
    </location>
</feature>
<reference evidence="5 6" key="1">
    <citation type="journal article" date="2011" name="Science">
        <title>The ecoresponsive genome of Daphnia pulex.</title>
        <authorList>
            <person name="Colbourne J.K."/>
            <person name="Pfrender M.E."/>
            <person name="Gilbert D."/>
            <person name="Thomas W.K."/>
            <person name="Tucker A."/>
            <person name="Oakley T.H."/>
            <person name="Tokishita S."/>
            <person name="Aerts A."/>
            <person name="Arnold G.J."/>
            <person name="Basu M.K."/>
            <person name="Bauer D.J."/>
            <person name="Caceres C.E."/>
            <person name="Carmel L."/>
            <person name="Casola C."/>
            <person name="Choi J.H."/>
            <person name="Detter J.C."/>
            <person name="Dong Q."/>
            <person name="Dusheyko S."/>
            <person name="Eads B.D."/>
            <person name="Frohlich T."/>
            <person name="Geiler-Samerotte K.A."/>
            <person name="Gerlach D."/>
            <person name="Hatcher P."/>
            <person name="Jogdeo S."/>
            <person name="Krijgsveld J."/>
            <person name="Kriventseva E.V."/>
            <person name="Kultz D."/>
            <person name="Laforsch C."/>
            <person name="Lindquist E."/>
            <person name="Lopez J."/>
            <person name="Manak J.R."/>
            <person name="Muller J."/>
            <person name="Pangilinan J."/>
            <person name="Patwardhan R.P."/>
            <person name="Pitluck S."/>
            <person name="Pritham E.J."/>
            <person name="Rechtsteiner A."/>
            <person name="Rho M."/>
            <person name="Rogozin I.B."/>
            <person name="Sakarya O."/>
            <person name="Salamov A."/>
            <person name="Schaack S."/>
            <person name="Shapiro H."/>
            <person name="Shiga Y."/>
            <person name="Skalitzky C."/>
            <person name="Smith Z."/>
            <person name="Souvorov A."/>
            <person name="Sung W."/>
            <person name="Tang Z."/>
            <person name="Tsuchiya D."/>
            <person name="Tu H."/>
            <person name="Vos H."/>
            <person name="Wang M."/>
            <person name="Wolf Y.I."/>
            <person name="Yamagata H."/>
            <person name="Yamada T."/>
            <person name="Ye Y."/>
            <person name="Shaw J.R."/>
            <person name="Andrews J."/>
            <person name="Crease T.J."/>
            <person name="Tang H."/>
            <person name="Lucas S.M."/>
            <person name="Robertson H.M."/>
            <person name="Bork P."/>
            <person name="Koonin E.V."/>
            <person name="Zdobnov E.M."/>
            <person name="Grigoriev I.V."/>
            <person name="Lynch M."/>
            <person name="Boore J.L."/>
        </authorList>
    </citation>
    <scope>NUCLEOTIDE SEQUENCE [LARGE SCALE GENOMIC DNA]</scope>
</reference>
<dbReference type="Gene3D" id="2.10.110.10">
    <property type="entry name" value="Cysteine Rich Protein"/>
    <property type="match status" value="1"/>
</dbReference>
<proteinExistence type="inferred from homology"/>
<comment type="similarity">
    <text evidence="1 2">Belongs to the LDB family.</text>
</comment>
<feature type="compositionally biased region" description="Polar residues" evidence="3">
    <location>
        <begin position="250"/>
        <end position="260"/>
    </location>
</feature>
<dbReference type="InterPro" id="IPR041363">
    <property type="entry name" value="LID"/>
</dbReference>
<evidence type="ECO:0000313" key="5">
    <source>
        <dbReference type="EMBL" id="EFX88004.1"/>
    </source>
</evidence>
<dbReference type="GO" id="GO:0030274">
    <property type="term" value="F:LIM domain binding"/>
    <property type="evidence" value="ECO:0007669"/>
    <property type="project" value="UniProtKB-UniRule"/>
</dbReference>
<dbReference type="GO" id="GO:0005634">
    <property type="term" value="C:nucleus"/>
    <property type="evidence" value="ECO:0000318"/>
    <property type="project" value="GO_Central"/>
</dbReference>
<dbReference type="GO" id="GO:0003712">
    <property type="term" value="F:transcription coregulator activity"/>
    <property type="evidence" value="ECO:0000318"/>
    <property type="project" value="GO_Central"/>
</dbReference>
<evidence type="ECO:0000256" key="3">
    <source>
        <dbReference type="SAM" id="MobiDB-lite"/>
    </source>
</evidence>
<feature type="region of interest" description="Disordered" evidence="3">
    <location>
        <begin position="1"/>
        <end position="22"/>
    </location>
</feature>
<evidence type="ECO:0000259" key="4">
    <source>
        <dbReference type="PROSITE" id="PS51957"/>
    </source>
</evidence>
<dbReference type="OMA" id="GIMMDDT"/>